<feature type="signal peptide" evidence="17">
    <location>
        <begin position="1"/>
        <end position="36"/>
    </location>
</feature>
<evidence type="ECO:0000313" key="20">
    <source>
        <dbReference type="Proteomes" id="UP001432322"/>
    </source>
</evidence>
<keyword evidence="17" id="KW-0732">Signal</keyword>
<evidence type="ECO:0000256" key="17">
    <source>
        <dbReference type="SAM" id="SignalP"/>
    </source>
</evidence>
<protein>
    <recommendedName>
        <fullName evidence="2">receptor protein-tyrosine kinase</fullName>
        <ecNumber evidence="2">2.7.10.1</ecNumber>
    </recommendedName>
</protein>
<keyword evidence="3" id="KW-0597">Phosphoprotein</keyword>
<keyword evidence="9 16" id="KW-1133">Transmembrane helix</keyword>
<dbReference type="InterPro" id="IPR000719">
    <property type="entry name" value="Prot_kinase_dom"/>
</dbReference>
<dbReference type="EC" id="2.7.10.1" evidence="2"/>
<organism evidence="19 20">
    <name type="scientific">Pristionchus fissidentatus</name>
    <dbReference type="NCBI Taxonomy" id="1538716"/>
    <lineage>
        <taxon>Eukaryota</taxon>
        <taxon>Metazoa</taxon>
        <taxon>Ecdysozoa</taxon>
        <taxon>Nematoda</taxon>
        <taxon>Chromadorea</taxon>
        <taxon>Rhabditida</taxon>
        <taxon>Rhabditina</taxon>
        <taxon>Diplogasteromorpha</taxon>
        <taxon>Diplogasteroidea</taxon>
        <taxon>Neodiplogasteridae</taxon>
        <taxon>Pristionchus</taxon>
    </lineage>
</organism>
<evidence type="ECO:0000256" key="3">
    <source>
        <dbReference type="ARBA" id="ARBA00022553"/>
    </source>
</evidence>
<reference evidence="19" key="1">
    <citation type="submission" date="2023-10" db="EMBL/GenBank/DDBJ databases">
        <title>Genome assembly of Pristionchus species.</title>
        <authorList>
            <person name="Yoshida K."/>
            <person name="Sommer R.J."/>
        </authorList>
    </citation>
    <scope>NUCLEOTIDE SEQUENCE</scope>
    <source>
        <strain evidence="19">RS5133</strain>
    </source>
</reference>
<evidence type="ECO:0000256" key="12">
    <source>
        <dbReference type="ARBA" id="ARBA00023170"/>
    </source>
</evidence>
<dbReference type="InterPro" id="IPR050122">
    <property type="entry name" value="RTK"/>
</dbReference>
<evidence type="ECO:0000256" key="11">
    <source>
        <dbReference type="ARBA" id="ARBA00023137"/>
    </source>
</evidence>
<keyword evidence="12" id="KW-0675">Receptor</keyword>
<evidence type="ECO:0000256" key="16">
    <source>
        <dbReference type="SAM" id="Phobius"/>
    </source>
</evidence>
<proteinExistence type="predicted"/>
<dbReference type="PANTHER" id="PTHR24416:SF566">
    <property type="entry name" value="EPIDERMAL GROWTH FACTOR RECEPTOR"/>
    <property type="match status" value="1"/>
</dbReference>
<dbReference type="GO" id="GO:0043235">
    <property type="term" value="C:receptor complex"/>
    <property type="evidence" value="ECO:0007669"/>
    <property type="project" value="TreeGrafter"/>
</dbReference>
<comment type="subcellular location">
    <subcellularLocation>
        <location evidence="1">Membrane</location>
        <topology evidence="1">Single-pass type I membrane protein</topology>
    </subcellularLocation>
</comment>
<dbReference type="InterPro" id="IPR006212">
    <property type="entry name" value="Furin_repeat"/>
</dbReference>
<dbReference type="Gene3D" id="3.80.20.20">
    <property type="entry name" value="Receptor L-domain"/>
    <property type="match status" value="2"/>
</dbReference>
<dbReference type="Gene3D" id="2.10.220.10">
    <property type="entry name" value="Hormone Receptor, Insulin-like Growth Factor Receptor 1, Chain A, domain 2"/>
    <property type="match status" value="3"/>
</dbReference>
<keyword evidence="7" id="KW-0418">Kinase</keyword>
<keyword evidence="5 16" id="KW-0812">Transmembrane</keyword>
<evidence type="ECO:0000256" key="6">
    <source>
        <dbReference type="ARBA" id="ARBA00022741"/>
    </source>
</evidence>
<keyword evidence="11" id="KW-0829">Tyrosine-protein kinase</keyword>
<dbReference type="InterPro" id="IPR009030">
    <property type="entry name" value="Growth_fac_rcpt_cys_sf"/>
</dbReference>
<evidence type="ECO:0000256" key="13">
    <source>
        <dbReference type="ARBA" id="ARBA00023180"/>
    </source>
</evidence>
<dbReference type="Gene3D" id="3.30.200.20">
    <property type="entry name" value="Phosphorylase Kinase, domain 1"/>
    <property type="match status" value="1"/>
</dbReference>
<name>A0AAV5W777_9BILA</name>
<dbReference type="InterPro" id="IPR036941">
    <property type="entry name" value="Rcpt_L-dom_sf"/>
</dbReference>
<dbReference type="InterPro" id="IPR017441">
    <property type="entry name" value="Protein_kinase_ATP_BS"/>
</dbReference>
<dbReference type="SMART" id="SM00219">
    <property type="entry name" value="TyrKc"/>
    <property type="match status" value="1"/>
</dbReference>
<evidence type="ECO:0000256" key="14">
    <source>
        <dbReference type="ARBA" id="ARBA00051243"/>
    </source>
</evidence>
<dbReference type="Pfam" id="PF00757">
    <property type="entry name" value="Furin-like"/>
    <property type="match status" value="1"/>
</dbReference>
<evidence type="ECO:0000256" key="10">
    <source>
        <dbReference type="ARBA" id="ARBA00023136"/>
    </source>
</evidence>
<dbReference type="GO" id="GO:0008284">
    <property type="term" value="P:positive regulation of cell population proliferation"/>
    <property type="evidence" value="ECO:0007669"/>
    <property type="project" value="TreeGrafter"/>
</dbReference>
<dbReference type="Pfam" id="PF14843">
    <property type="entry name" value="GF_recep_IV"/>
    <property type="match status" value="1"/>
</dbReference>
<dbReference type="GO" id="GO:0038127">
    <property type="term" value="P:ERBB signaling pathway"/>
    <property type="evidence" value="ECO:0007669"/>
    <property type="project" value="UniProtKB-ARBA"/>
</dbReference>
<dbReference type="InterPro" id="IPR011009">
    <property type="entry name" value="Kinase-like_dom_sf"/>
</dbReference>
<dbReference type="FunFam" id="1.10.510.10:FF:000027">
    <property type="entry name" value="Receptor protein-tyrosine kinase"/>
    <property type="match status" value="1"/>
</dbReference>
<dbReference type="SUPFAM" id="SSF57184">
    <property type="entry name" value="Growth factor receptor domain"/>
    <property type="match status" value="3"/>
</dbReference>
<dbReference type="GO" id="GO:0009925">
    <property type="term" value="C:basal plasma membrane"/>
    <property type="evidence" value="ECO:0007669"/>
    <property type="project" value="TreeGrafter"/>
</dbReference>
<feature type="non-terminal residue" evidence="19">
    <location>
        <position position="1"/>
    </location>
</feature>
<dbReference type="InterPro" id="IPR008266">
    <property type="entry name" value="Tyr_kinase_AS"/>
</dbReference>
<dbReference type="GO" id="GO:0005524">
    <property type="term" value="F:ATP binding"/>
    <property type="evidence" value="ECO:0007669"/>
    <property type="project" value="UniProtKB-UniRule"/>
</dbReference>
<dbReference type="GO" id="GO:0022008">
    <property type="term" value="P:neurogenesis"/>
    <property type="evidence" value="ECO:0007669"/>
    <property type="project" value="TreeGrafter"/>
</dbReference>
<feature type="chain" id="PRO_5043416975" description="receptor protein-tyrosine kinase" evidence="17">
    <location>
        <begin position="37"/>
        <end position="1423"/>
    </location>
</feature>
<evidence type="ECO:0000259" key="18">
    <source>
        <dbReference type="PROSITE" id="PS50011"/>
    </source>
</evidence>
<dbReference type="InterPro" id="IPR000494">
    <property type="entry name" value="Rcpt_L-dom"/>
</dbReference>
<dbReference type="PRINTS" id="PR00109">
    <property type="entry name" value="TYRKINASE"/>
</dbReference>
<dbReference type="PROSITE" id="PS00107">
    <property type="entry name" value="PROTEIN_KINASE_ATP"/>
    <property type="match status" value="1"/>
</dbReference>
<dbReference type="InterPro" id="IPR032778">
    <property type="entry name" value="GF_recep_IV"/>
</dbReference>
<evidence type="ECO:0000256" key="8">
    <source>
        <dbReference type="ARBA" id="ARBA00022840"/>
    </source>
</evidence>
<dbReference type="PROSITE" id="PS00109">
    <property type="entry name" value="PROTEIN_KINASE_TYR"/>
    <property type="match status" value="1"/>
</dbReference>
<dbReference type="GO" id="GO:0004714">
    <property type="term" value="F:transmembrane receptor protein tyrosine kinase activity"/>
    <property type="evidence" value="ECO:0007669"/>
    <property type="project" value="UniProtKB-EC"/>
</dbReference>
<dbReference type="SMART" id="SM00261">
    <property type="entry name" value="FU"/>
    <property type="match status" value="7"/>
</dbReference>
<dbReference type="PANTHER" id="PTHR24416">
    <property type="entry name" value="TYROSINE-PROTEIN KINASE RECEPTOR"/>
    <property type="match status" value="1"/>
</dbReference>
<dbReference type="Gene3D" id="1.10.510.10">
    <property type="entry name" value="Transferase(Phosphotransferase) domain 1"/>
    <property type="match status" value="1"/>
</dbReference>
<evidence type="ECO:0000313" key="19">
    <source>
        <dbReference type="EMBL" id="GMT26579.1"/>
    </source>
</evidence>
<dbReference type="PROSITE" id="PS50011">
    <property type="entry name" value="PROTEIN_KINASE_DOM"/>
    <property type="match status" value="1"/>
</dbReference>
<dbReference type="InterPro" id="IPR006211">
    <property type="entry name" value="Furin-like_Cys-rich_dom"/>
</dbReference>
<evidence type="ECO:0000256" key="4">
    <source>
        <dbReference type="ARBA" id="ARBA00022679"/>
    </source>
</evidence>
<evidence type="ECO:0000256" key="5">
    <source>
        <dbReference type="ARBA" id="ARBA00022692"/>
    </source>
</evidence>
<dbReference type="SUPFAM" id="SSF52058">
    <property type="entry name" value="L domain-like"/>
    <property type="match status" value="2"/>
</dbReference>
<evidence type="ECO:0000256" key="9">
    <source>
        <dbReference type="ARBA" id="ARBA00022989"/>
    </source>
</evidence>
<evidence type="ECO:0000256" key="1">
    <source>
        <dbReference type="ARBA" id="ARBA00004479"/>
    </source>
</evidence>
<keyword evidence="4" id="KW-0808">Transferase</keyword>
<dbReference type="SUPFAM" id="SSF56112">
    <property type="entry name" value="Protein kinase-like (PK-like)"/>
    <property type="match status" value="1"/>
</dbReference>
<keyword evidence="6 15" id="KW-0547">Nucleotide-binding</keyword>
<dbReference type="GO" id="GO:0043066">
    <property type="term" value="P:negative regulation of apoptotic process"/>
    <property type="evidence" value="ECO:0007669"/>
    <property type="project" value="TreeGrafter"/>
</dbReference>
<evidence type="ECO:0000256" key="15">
    <source>
        <dbReference type="PROSITE-ProRule" id="PRU10141"/>
    </source>
</evidence>
<feature type="transmembrane region" description="Helical" evidence="16">
    <location>
        <begin position="919"/>
        <end position="939"/>
    </location>
</feature>
<keyword evidence="8 15" id="KW-0067">ATP-binding</keyword>
<dbReference type="Pfam" id="PF01030">
    <property type="entry name" value="Recep_L_domain"/>
    <property type="match status" value="2"/>
</dbReference>
<keyword evidence="13" id="KW-0325">Glycoprotein</keyword>
<dbReference type="Proteomes" id="UP001432322">
    <property type="component" value="Unassembled WGS sequence"/>
</dbReference>
<sequence>FLHTSSHSFLARRPSMGSTWLPILLLAFCCIQSAHSQIERTMRHWRHREEGVCSGSSNMRAQLGTADRFNDLRLIYQNCTRVFGNVEITHLDFKTLGNQTIDFLDDIEEVKGYIFIYSVKLKHISFKNLKIIWGDTLIGDKAALYVEGSPLLEVLSMPNLRSIANGEVGATKAENFCHFKKTVNFNEILDFNAANRTQLPFTRTCISRPKPVCHPSCNGHCWGPEATDCQSMYRSICPDYCESKQCFFDSADNQTRCCHSQCVGGCTGSTAKDCIACTNFMQCNGNDKNAPGHECKCVEQCTSMKKYNQKTGQVEKNPDGFYSLDNRHCEKECPINRLYQDDVCVEHCGEGMHYDPNKGDKICRKCDGPCPKSCKFEKELDAHSIHELKNCTEIEGFISIRRELFTSHFVYGGDVGMENMPGPNVTALTLAELNVLRTVRFVSEYVYVAADDAPMESLDFLENLEVIEGRNLFSGRQALVISKNDNLISLGLRKLKKIEKGDVIITNNVELCMVDTINWSEIVIGANSTFTLKRNRDKDTCKTENKFCHIACDPAAGCWGKADVDCRKCNNWRQDGKCVDKCNKRGFYENSDNQTCERCYVECDTCKGPEATDCLTCRGFKLFKKPGHSSLEFEEEPVEPKPVSHLVGSETTIGFENTLPPSELPSHLTQLTCVPECPSDRYYVSNGECKRCHRSCYDLGCNGPSNVPGVDGCKACKYAQIELHDGQDSKSANVTRCLYNSDKAHSNAVCTNNDLLDHFVQASRLEIVHELLCVPCDKECLTCTGRGNSRLKDGCVCRNYVGLGYFHKFNGVNDEKCIGQCGNGMYRDESTTIANVAGVCRQCHPSCDKTAVGATCTGSTPNDCTKCTHEYFTYEKGENNRTCLTNCSDYPGVHLFTYYKDRTCHLEDKETREKIRNGLLWSIGILFLLTVLIIGCLLWRRQRRLSKELEQEKVANALELPELIPMDLANNRPNMERLTLIPKHALSRSGKELGRGAFGVVYAGCWMPKTGSVKSTKVPVAIKVVRDPSGRAQAEMLDEATKMTMLRHENLLRIVGVCLSGDDLQLVTLLRPLGNLREFLQKHKGKLSGKELLQYSYQIASGMKYLTDHRVVHRDLAARNVLVKNIHHVEITDFGLAKLIDIGSDSVQVGEGKVAIKWLALEALEKQVYNTATDMWAFGVTVWEVLTYGESPYASKSPHAIKEMLLNGERLGQPNNCSVELYKVLIDCWLPNPDSRPTFALVKDLLYRYCRAPHMFVYDIERNGPSTDLDNCSQRGLIEDILDETDFEDPQNYFDSEPNTPGCVNTGDMFNPMGVRRMDSLGSQRYAQDPVANRKEIGIVDDNYLVPNSQTAEIGATLYTPVVVDETGNSSLVESLGYYNEVKPGAEYINDVQTIKKPIRNSRDDRLSMIEEDDSNIEKESCL</sequence>
<keyword evidence="10 16" id="KW-0472">Membrane</keyword>
<dbReference type="Pfam" id="PF07714">
    <property type="entry name" value="PK_Tyr_Ser-Thr"/>
    <property type="match status" value="1"/>
</dbReference>
<dbReference type="EMBL" id="BTSY01000005">
    <property type="protein sequence ID" value="GMT26579.1"/>
    <property type="molecule type" value="Genomic_DNA"/>
</dbReference>
<gene>
    <name evidence="19" type="ORF">PFISCL1PPCAC_17876</name>
</gene>
<keyword evidence="20" id="KW-1185">Reference proteome</keyword>
<dbReference type="InterPro" id="IPR020635">
    <property type="entry name" value="Tyr_kinase_cat_dom"/>
</dbReference>
<evidence type="ECO:0000256" key="2">
    <source>
        <dbReference type="ARBA" id="ARBA00011902"/>
    </source>
</evidence>
<feature type="domain" description="Protein kinase" evidence="18">
    <location>
        <begin position="987"/>
        <end position="1257"/>
    </location>
</feature>
<comment type="caution">
    <text evidence="19">The sequence shown here is derived from an EMBL/GenBank/DDBJ whole genome shotgun (WGS) entry which is preliminary data.</text>
</comment>
<feature type="binding site" evidence="15">
    <location>
        <position position="1023"/>
    </location>
    <ligand>
        <name>ATP</name>
        <dbReference type="ChEBI" id="CHEBI:30616"/>
    </ligand>
</feature>
<comment type="catalytic activity">
    <reaction evidence="14">
        <text>L-tyrosyl-[protein] + ATP = O-phospho-L-tyrosyl-[protein] + ADP + H(+)</text>
        <dbReference type="Rhea" id="RHEA:10596"/>
        <dbReference type="Rhea" id="RHEA-COMP:10136"/>
        <dbReference type="Rhea" id="RHEA-COMP:20101"/>
        <dbReference type="ChEBI" id="CHEBI:15378"/>
        <dbReference type="ChEBI" id="CHEBI:30616"/>
        <dbReference type="ChEBI" id="CHEBI:46858"/>
        <dbReference type="ChEBI" id="CHEBI:61978"/>
        <dbReference type="ChEBI" id="CHEBI:456216"/>
        <dbReference type="EC" id="2.7.10.1"/>
    </reaction>
</comment>
<dbReference type="CDD" id="cd00064">
    <property type="entry name" value="FU"/>
    <property type="match status" value="3"/>
</dbReference>
<accession>A0AAV5W777</accession>
<dbReference type="InterPro" id="IPR001245">
    <property type="entry name" value="Ser-Thr/Tyr_kinase_cat_dom"/>
</dbReference>
<evidence type="ECO:0000256" key="7">
    <source>
        <dbReference type="ARBA" id="ARBA00022777"/>
    </source>
</evidence>